<evidence type="ECO:0000259" key="9">
    <source>
        <dbReference type="Pfam" id="PF08790"/>
    </source>
</evidence>
<evidence type="ECO:0000256" key="1">
    <source>
        <dbReference type="ARBA" id="ARBA00004123"/>
    </source>
</evidence>
<evidence type="ECO:0000256" key="2">
    <source>
        <dbReference type="ARBA" id="ARBA00022723"/>
    </source>
</evidence>
<evidence type="ECO:0000313" key="10">
    <source>
        <dbReference type="Proteomes" id="UP001652628"/>
    </source>
</evidence>
<name>A0AB39Z3G2_DROSZ</name>
<keyword evidence="5" id="KW-0862">Zinc</keyword>
<dbReference type="Pfam" id="PF08790">
    <property type="entry name" value="zf-LYAR"/>
    <property type="match status" value="1"/>
</dbReference>
<evidence type="ECO:0000256" key="4">
    <source>
        <dbReference type="ARBA" id="ARBA00022771"/>
    </source>
</evidence>
<evidence type="ECO:0000256" key="8">
    <source>
        <dbReference type="SAM" id="MobiDB-lite"/>
    </source>
</evidence>
<dbReference type="GO" id="GO:0005730">
    <property type="term" value="C:nucleolus"/>
    <property type="evidence" value="ECO:0007669"/>
    <property type="project" value="TreeGrafter"/>
</dbReference>
<dbReference type="InterPro" id="IPR014898">
    <property type="entry name" value="Znf_C2H2_LYAR"/>
</dbReference>
<dbReference type="PROSITE" id="PS51804">
    <property type="entry name" value="ZF_C2HC_LYAR"/>
    <property type="match status" value="2"/>
</dbReference>
<comment type="subcellular location">
    <subcellularLocation>
        <location evidence="1">Nucleus</location>
    </subcellularLocation>
</comment>
<keyword evidence="3" id="KW-0677">Repeat</keyword>
<dbReference type="PANTHER" id="PTHR13100">
    <property type="entry name" value="CELL GROWTH-REGULATING NUCLEOLAR PROTEIN LYAR"/>
    <property type="match status" value="1"/>
</dbReference>
<dbReference type="SUPFAM" id="SSF57667">
    <property type="entry name" value="beta-beta-alpha zinc fingers"/>
    <property type="match status" value="2"/>
</dbReference>
<feature type="compositionally biased region" description="Basic and acidic residues" evidence="8">
    <location>
        <begin position="154"/>
        <end position="181"/>
    </location>
</feature>
<accession>A0AB39Z3G2</accession>
<dbReference type="Proteomes" id="UP001652628">
    <property type="component" value="Chromosome 2R"/>
</dbReference>
<reference evidence="11" key="1">
    <citation type="submission" date="2025-08" db="UniProtKB">
        <authorList>
            <consortium name="RefSeq"/>
        </authorList>
    </citation>
    <scope>IDENTIFICATION</scope>
</reference>
<evidence type="ECO:0000256" key="6">
    <source>
        <dbReference type="ARBA" id="ARBA00023242"/>
    </source>
</evidence>
<keyword evidence="6" id="KW-0539">Nucleus</keyword>
<sequence>MVFFTCNICGESVKKPAVEKHYQMRCRGNEKNVSCMDCLKDFYGDEYVAHTKCISEAQKYASQNGSFSAKEPRNKNAQKQESWMDIIRAILDSSEYNLTGPVRSAFQKLQSVDNVPRKRAKFENFVANCIKIPRQQATQVWDILEKEMNKMKEAKQAELAREKAEKEQQKKDAEAEAPPKKAEKKQKQKDAEEEAPLKKKAKLEATEDAAPEKSTNGISTDFDWPAQLTKLVAKETDGIFLEKLRKKLLKKYTKHLSVEDLTEKQAKKFQKRFDKQLKLADSLQIDGDVVKIAS</sequence>
<keyword evidence="4 7" id="KW-0863">Zinc-finger</keyword>
<dbReference type="InterPro" id="IPR039999">
    <property type="entry name" value="LYAR"/>
</dbReference>
<dbReference type="GO" id="GO:0003677">
    <property type="term" value="F:DNA binding"/>
    <property type="evidence" value="ECO:0007669"/>
    <property type="project" value="InterPro"/>
</dbReference>
<gene>
    <name evidence="11" type="primary">LOC108008530</name>
</gene>
<keyword evidence="2" id="KW-0479">Metal-binding</keyword>
<dbReference type="InterPro" id="IPR036236">
    <property type="entry name" value="Znf_C2H2_sf"/>
</dbReference>
<evidence type="ECO:0000256" key="5">
    <source>
        <dbReference type="ARBA" id="ARBA00022833"/>
    </source>
</evidence>
<evidence type="ECO:0000256" key="3">
    <source>
        <dbReference type="ARBA" id="ARBA00022737"/>
    </source>
</evidence>
<evidence type="ECO:0000313" key="11">
    <source>
        <dbReference type="RefSeq" id="XP_016927890.3"/>
    </source>
</evidence>
<dbReference type="RefSeq" id="XP_016927890.3">
    <property type="nucleotide sequence ID" value="XM_017072401.4"/>
</dbReference>
<dbReference type="AlphaFoldDB" id="A0AB39Z3G2"/>
<feature type="domain" description="Zinc finger C2H2 LYAR-type" evidence="9">
    <location>
        <begin position="33"/>
        <end position="60"/>
    </location>
</feature>
<protein>
    <submittedName>
        <fullName evidence="11">Cell growth-regulating nucleolar protein</fullName>
    </submittedName>
</protein>
<dbReference type="PANTHER" id="PTHR13100:SF10">
    <property type="entry name" value="CELL GROWTH-REGULATING NUCLEOLAR PROTEIN"/>
    <property type="match status" value="1"/>
</dbReference>
<proteinExistence type="predicted"/>
<dbReference type="Gene3D" id="3.30.1490.490">
    <property type="match status" value="1"/>
</dbReference>
<feature type="region of interest" description="Disordered" evidence="8">
    <location>
        <begin position="154"/>
        <end position="221"/>
    </location>
</feature>
<dbReference type="GeneID" id="108008530"/>
<dbReference type="GO" id="GO:0000122">
    <property type="term" value="P:negative regulation of transcription by RNA polymerase II"/>
    <property type="evidence" value="ECO:0007669"/>
    <property type="project" value="TreeGrafter"/>
</dbReference>
<keyword evidence="10" id="KW-1185">Reference proteome</keyword>
<organism evidence="10 11">
    <name type="scientific">Drosophila suzukii</name>
    <name type="common">Spotted-wing drosophila fruit fly</name>
    <dbReference type="NCBI Taxonomy" id="28584"/>
    <lineage>
        <taxon>Eukaryota</taxon>
        <taxon>Metazoa</taxon>
        <taxon>Ecdysozoa</taxon>
        <taxon>Arthropoda</taxon>
        <taxon>Hexapoda</taxon>
        <taxon>Insecta</taxon>
        <taxon>Pterygota</taxon>
        <taxon>Neoptera</taxon>
        <taxon>Endopterygota</taxon>
        <taxon>Diptera</taxon>
        <taxon>Brachycera</taxon>
        <taxon>Muscomorpha</taxon>
        <taxon>Ephydroidea</taxon>
        <taxon>Drosophilidae</taxon>
        <taxon>Drosophila</taxon>
        <taxon>Sophophora</taxon>
    </lineage>
</organism>
<dbReference type="GO" id="GO:0008270">
    <property type="term" value="F:zinc ion binding"/>
    <property type="evidence" value="ECO:0007669"/>
    <property type="project" value="UniProtKB-KW"/>
</dbReference>
<evidence type="ECO:0000256" key="7">
    <source>
        <dbReference type="PROSITE-ProRule" id="PRU01145"/>
    </source>
</evidence>
<dbReference type="GO" id="GO:0006364">
    <property type="term" value="P:rRNA processing"/>
    <property type="evidence" value="ECO:0007669"/>
    <property type="project" value="TreeGrafter"/>
</dbReference>